<evidence type="ECO:0000313" key="9">
    <source>
        <dbReference type="Proteomes" id="UP000321172"/>
    </source>
</evidence>
<evidence type="ECO:0000256" key="4">
    <source>
        <dbReference type="ARBA" id="ARBA00022989"/>
    </source>
</evidence>
<feature type="transmembrane region" description="Helical" evidence="6">
    <location>
        <begin position="95"/>
        <end position="127"/>
    </location>
</feature>
<gene>
    <name evidence="8" type="ORF">FRF71_05275</name>
</gene>
<feature type="transmembrane region" description="Helical" evidence="6">
    <location>
        <begin position="65"/>
        <end position="83"/>
    </location>
</feature>
<keyword evidence="5 6" id="KW-0472">Membrane</keyword>
<comment type="subcellular location">
    <subcellularLocation>
        <location evidence="1">Cell membrane</location>
        <topology evidence="1">Multi-pass membrane protein</topology>
    </subcellularLocation>
</comment>
<keyword evidence="2" id="KW-1003">Cell membrane</keyword>
<evidence type="ECO:0000313" key="8">
    <source>
        <dbReference type="EMBL" id="QEA15595.1"/>
    </source>
</evidence>
<evidence type="ECO:0000256" key="3">
    <source>
        <dbReference type="ARBA" id="ARBA00022692"/>
    </source>
</evidence>
<evidence type="ECO:0000256" key="6">
    <source>
        <dbReference type="SAM" id="Phobius"/>
    </source>
</evidence>
<name>A0A5B8S598_9SPHN</name>
<keyword evidence="3 6" id="KW-0812">Transmembrane</keyword>
<evidence type="ECO:0000256" key="2">
    <source>
        <dbReference type="ARBA" id="ARBA00022475"/>
    </source>
</evidence>
<organism evidence="8 9">
    <name type="scientific">Novosphingobium ginsenosidimutans</name>
    <dbReference type="NCBI Taxonomy" id="1176536"/>
    <lineage>
        <taxon>Bacteria</taxon>
        <taxon>Pseudomonadati</taxon>
        <taxon>Pseudomonadota</taxon>
        <taxon>Alphaproteobacteria</taxon>
        <taxon>Sphingomonadales</taxon>
        <taxon>Sphingomonadaceae</taxon>
        <taxon>Novosphingobium</taxon>
    </lineage>
</organism>
<evidence type="ECO:0000259" key="7">
    <source>
        <dbReference type="Pfam" id="PF01478"/>
    </source>
</evidence>
<protein>
    <submittedName>
        <fullName evidence="8">Peptidase A24</fullName>
    </submittedName>
</protein>
<feature type="transmembrane region" description="Helical" evidence="6">
    <location>
        <begin position="147"/>
        <end position="163"/>
    </location>
</feature>
<reference evidence="8 9" key="1">
    <citation type="journal article" date="2013" name="J. Microbiol. Biotechnol.">
        <title>Novosphingobium ginsenosidimutans sp. nov., with the ability to convert ginsenoside.</title>
        <authorList>
            <person name="Kim J.K."/>
            <person name="He D."/>
            <person name="Liu Q.M."/>
            <person name="Park H.Y."/>
            <person name="Jung M.S."/>
            <person name="Yoon M.H."/>
            <person name="Kim S.C."/>
            <person name="Im W.T."/>
        </authorList>
    </citation>
    <scope>NUCLEOTIDE SEQUENCE [LARGE SCALE GENOMIC DNA]</scope>
    <source>
        <strain evidence="8 9">FW-6</strain>
    </source>
</reference>
<sequence length="164" mass="17667">MSQLTAILPEDLSIPVLAQTAPLIVLGLTACWLDWRDRRIPNWLCGILAVLGLAVAAWLGGGEAIAKHAIHAFAALIVGMVLFRFGVFGGGDAKFYAAVAAWFPIALWAKLLIHVSLAGLGLVTVWFVARRLMGKKIRPKNPTKYDALPYGIAIALGAFWAMFA</sequence>
<keyword evidence="4 6" id="KW-1133">Transmembrane helix</keyword>
<dbReference type="EMBL" id="CP042345">
    <property type="protein sequence ID" value="QEA15595.1"/>
    <property type="molecule type" value="Genomic_DNA"/>
</dbReference>
<feature type="domain" description="Prepilin type IV endopeptidase peptidase" evidence="7">
    <location>
        <begin position="23"/>
        <end position="122"/>
    </location>
</feature>
<dbReference type="Proteomes" id="UP000321172">
    <property type="component" value="Chromosome"/>
</dbReference>
<evidence type="ECO:0000256" key="1">
    <source>
        <dbReference type="ARBA" id="ARBA00004651"/>
    </source>
</evidence>
<dbReference type="PANTHER" id="PTHR36506">
    <property type="entry name" value="PREFLAGELLIN PEPTIDASE"/>
    <property type="match status" value="1"/>
</dbReference>
<keyword evidence="9" id="KW-1185">Reference proteome</keyword>
<dbReference type="InterPro" id="IPR052218">
    <property type="entry name" value="Preflagellin_Peptidase"/>
</dbReference>
<dbReference type="InterPro" id="IPR000045">
    <property type="entry name" value="Prepilin_IV_endopep_pep"/>
</dbReference>
<dbReference type="OrthoDB" id="5329005at2"/>
<feature type="transmembrane region" description="Helical" evidence="6">
    <location>
        <begin position="12"/>
        <end position="33"/>
    </location>
</feature>
<dbReference type="PANTHER" id="PTHR36506:SF1">
    <property type="entry name" value="PREFLAGELLIN PEPTIDASE"/>
    <property type="match status" value="1"/>
</dbReference>
<dbReference type="AlphaFoldDB" id="A0A5B8S598"/>
<dbReference type="Pfam" id="PF01478">
    <property type="entry name" value="Peptidase_A24"/>
    <property type="match status" value="1"/>
</dbReference>
<dbReference type="GO" id="GO:0004190">
    <property type="term" value="F:aspartic-type endopeptidase activity"/>
    <property type="evidence" value="ECO:0007669"/>
    <property type="project" value="InterPro"/>
</dbReference>
<accession>A0A5B8S598</accession>
<dbReference type="GO" id="GO:0005886">
    <property type="term" value="C:plasma membrane"/>
    <property type="evidence" value="ECO:0007669"/>
    <property type="project" value="UniProtKB-SubCell"/>
</dbReference>
<dbReference type="Gene3D" id="1.20.120.1220">
    <property type="match status" value="1"/>
</dbReference>
<dbReference type="KEGG" id="ngf:FRF71_05275"/>
<evidence type="ECO:0000256" key="5">
    <source>
        <dbReference type="ARBA" id="ARBA00023136"/>
    </source>
</evidence>
<proteinExistence type="predicted"/>
<feature type="transmembrane region" description="Helical" evidence="6">
    <location>
        <begin position="40"/>
        <end position="59"/>
    </location>
</feature>